<evidence type="ECO:0000256" key="9">
    <source>
        <dbReference type="ARBA" id="ARBA00023136"/>
    </source>
</evidence>
<comment type="similarity">
    <text evidence="3">Belongs to the autotransporter-2 (AT-2) (TC 1.B.40) family.</text>
</comment>
<sequence>MNGLLTSAASGSNITLEVIANDGTLVGPGDPCNAQADSFILSNPKGVSIGGNAITGLGASGQEAVAGEINSIAIGNRAQTDPLALGSIAIGTDATIGAGGTGSVALGEGSNVTVANSVALGAGSVASRGPQPGSVGEVSVGAPGALRQITNVADGTAVSDAATVGQLQSVATQLTSNSVQYSNSSSTSVVLAGAGGTVVSNVAAGALSASSSEAVNGSQLFATNQQVAANTSTITTLQGDVTQLQTDVANNTTAIANLSAGVAGNVTSITQLQTDVVDIRPDLDALSQTVTNLTIGNAGPVRYSNAATPTVENGGTATNDVTLVGASAGAVRVHNVAAGVVAAGSTDAVNGGQLAATNATVATVQVTANQALALGQNAVAYDSTARTSVTLGGTGAAQAVQLRNVAAGTLGTDAVNLNQVRDLADNALRSANAYTDQRLSALNFNLGEARKEARAGSAAALAAAGMPQAMDAGANMIAAGVGTYGGRTAIAIGGSHRTEDGRAVFRIGVTYDSSSRVGASGGAGIQF</sequence>
<dbReference type="Pfam" id="PF05662">
    <property type="entry name" value="YadA_stalk"/>
    <property type="match status" value="4"/>
</dbReference>
<evidence type="ECO:0000313" key="13">
    <source>
        <dbReference type="EMBL" id="WWM69964.1"/>
    </source>
</evidence>
<dbReference type="SUPFAM" id="SSF101967">
    <property type="entry name" value="Adhesin YadA, collagen-binding domain"/>
    <property type="match status" value="2"/>
</dbReference>
<comment type="subcellular location">
    <subcellularLocation>
        <location evidence="2">Cell outer membrane</location>
    </subcellularLocation>
    <subcellularLocation>
        <location evidence="1">Cell surface</location>
    </subcellularLocation>
</comment>
<dbReference type="Proteomes" id="UP001382935">
    <property type="component" value="Chromosome"/>
</dbReference>
<keyword evidence="10" id="KW-0998">Cell outer membrane</keyword>
<evidence type="ECO:0000256" key="10">
    <source>
        <dbReference type="ARBA" id="ARBA00023237"/>
    </source>
</evidence>
<keyword evidence="8" id="KW-0653">Protein transport</keyword>
<dbReference type="Gene3D" id="2.150.10.10">
    <property type="entry name" value="Serralysin-like metalloprotease, C-terminal"/>
    <property type="match status" value="1"/>
</dbReference>
<dbReference type="SUPFAM" id="SSF54523">
    <property type="entry name" value="Pili subunits"/>
    <property type="match status" value="1"/>
</dbReference>
<keyword evidence="14" id="KW-1185">Reference proteome</keyword>
<dbReference type="InterPro" id="IPR045584">
    <property type="entry name" value="Pilin-like"/>
</dbReference>
<dbReference type="InterPro" id="IPR008635">
    <property type="entry name" value="Coiled_stalk_dom"/>
</dbReference>
<dbReference type="Pfam" id="PF03895">
    <property type="entry name" value="YadA_anchor"/>
    <property type="match status" value="1"/>
</dbReference>
<feature type="domain" description="Trimeric autotransporter adhesin YadA-like C-terminal membrane anchor" evidence="11">
    <location>
        <begin position="467"/>
        <end position="527"/>
    </location>
</feature>
<feature type="domain" description="Trimeric autotransporter adhesin YadA-like stalk" evidence="12">
    <location>
        <begin position="403"/>
        <end position="437"/>
    </location>
</feature>
<evidence type="ECO:0000256" key="4">
    <source>
        <dbReference type="ARBA" id="ARBA00022448"/>
    </source>
</evidence>
<gene>
    <name evidence="13" type="ORF">V6R86_04510</name>
</gene>
<evidence type="ECO:0000259" key="11">
    <source>
        <dbReference type="Pfam" id="PF03895"/>
    </source>
</evidence>
<evidence type="ECO:0000313" key="14">
    <source>
        <dbReference type="Proteomes" id="UP001382935"/>
    </source>
</evidence>
<feature type="domain" description="Trimeric autotransporter adhesin YadA-like stalk" evidence="12">
    <location>
        <begin position="148"/>
        <end position="187"/>
    </location>
</feature>
<feature type="domain" description="Trimeric autotransporter adhesin YadA-like stalk" evidence="12">
    <location>
        <begin position="332"/>
        <end position="363"/>
    </location>
</feature>
<evidence type="ECO:0000256" key="3">
    <source>
        <dbReference type="ARBA" id="ARBA00005848"/>
    </source>
</evidence>
<name>A0ABZ2G0S6_9SPHN</name>
<keyword evidence="4" id="KW-0813">Transport</keyword>
<dbReference type="EMBL" id="CP145607">
    <property type="protein sequence ID" value="WWM69964.1"/>
    <property type="molecule type" value="Genomic_DNA"/>
</dbReference>
<keyword evidence="7" id="KW-0732">Signal</keyword>
<dbReference type="Gene3D" id="1.20.5.170">
    <property type="match status" value="3"/>
</dbReference>
<evidence type="ECO:0000256" key="7">
    <source>
        <dbReference type="ARBA" id="ARBA00022729"/>
    </source>
</evidence>
<protein>
    <submittedName>
        <fullName evidence="13">YadA-like family protein</fullName>
    </submittedName>
</protein>
<evidence type="ECO:0000256" key="1">
    <source>
        <dbReference type="ARBA" id="ARBA00004241"/>
    </source>
</evidence>
<dbReference type="Gene3D" id="3.30.1300.30">
    <property type="entry name" value="GSPII I/J protein-like"/>
    <property type="match status" value="1"/>
</dbReference>
<keyword evidence="5" id="KW-1134">Transmembrane beta strand</keyword>
<evidence type="ECO:0000256" key="2">
    <source>
        <dbReference type="ARBA" id="ARBA00004442"/>
    </source>
</evidence>
<accession>A0ABZ2G0S6</accession>
<keyword evidence="6" id="KW-0812">Transmembrane</keyword>
<reference evidence="13 14" key="1">
    <citation type="submission" date="2024-02" db="EMBL/GenBank/DDBJ databases">
        <title>Full genome sequence of Sphingomonas kaistensis.</title>
        <authorList>
            <person name="Poletto B.L."/>
            <person name="Silva G."/>
            <person name="Galante D."/>
            <person name="Campos K.R."/>
            <person name="Santos M.B.N."/>
            <person name="Sacchi C.T."/>
        </authorList>
    </citation>
    <scope>NUCLEOTIDE SEQUENCE [LARGE SCALE GENOMIC DNA]</scope>
    <source>
        <strain evidence="13 14">MA4R</strain>
    </source>
</reference>
<evidence type="ECO:0000259" key="12">
    <source>
        <dbReference type="Pfam" id="PF05662"/>
    </source>
</evidence>
<dbReference type="InterPro" id="IPR005594">
    <property type="entry name" value="YadA_C"/>
</dbReference>
<feature type="domain" description="Trimeric autotransporter adhesin YadA-like stalk" evidence="12">
    <location>
        <begin position="199"/>
        <end position="240"/>
    </location>
</feature>
<proteinExistence type="inferred from homology"/>
<evidence type="ECO:0000256" key="5">
    <source>
        <dbReference type="ARBA" id="ARBA00022452"/>
    </source>
</evidence>
<dbReference type="RefSeq" id="WP_338502496.1">
    <property type="nucleotide sequence ID" value="NZ_CP145607.1"/>
</dbReference>
<dbReference type="InterPro" id="IPR011049">
    <property type="entry name" value="Serralysin-like_metalloprot_C"/>
</dbReference>
<organism evidence="13 14">
    <name type="scientific">Sphingomonas kaistensis</name>
    <dbReference type="NCBI Taxonomy" id="298708"/>
    <lineage>
        <taxon>Bacteria</taxon>
        <taxon>Pseudomonadati</taxon>
        <taxon>Pseudomonadota</taxon>
        <taxon>Alphaproteobacteria</taxon>
        <taxon>Sphingomonadales</taxon>
        <taxon>Sphingomonadaceae</taxon>
        <taxon>Sphingomonas</taxon>
    </lineage>
</organism>
<keyword evidence="9" id="KW-0472">Membrane</keyword>
<evidence type="ECO:0000256" key="8">
    <source>
        <dbReference type="ARBA" id="ARBA00022927"/>
    </source>
</evidence>
<evidence type="ECO:0000256" key="6">
    <source>
        <dbReference type="ARBA" id="ARBA00022692"/>
    </source>
</evidence>